<comment type="caution">
    <text evidence="3">The sequence shown here is derived from an EMBL/GenBank/DDBJ whole genome shotgun (WGS) entry which is preliminary data.</text>
</comment>
<evidence type="ECO:0000256" key="1">
    <source>
        <dbReference type="SAM" id="MobiDB-lite"/>
    </source>
</evidence>
<evidence type="ECO:0000313" key="3">
    <source>
        <dbReference type="EMBL" id="MBB5435580.1"/>
    </source>
</evidence>
<proteinExistence type="predicted"/>
<dbReference type="GO" id="GO:0032259">
    <property type="term" value="P:methylation"/>
    <property type="evidence" value="ECO:0007669"/>
    <property type="project" value="UniProtKB-KW"/>
</dbReference>
<keyword evidence="3" id="KW-0808">Transferase</keyword>
<dbReference type="SUPFAM" id="SSF53335">
    <property type="entry name" value="S-adenosyl-L-methionine-dependent methyltransferases"/>
    <property type="match status" value="1"/>
</dbReference>
<dbReference type="PANTHER" id="PTHR43591">
    <property type="entry name" value="METHYLTRANSFERASE"/>
    <property type="match status" value="1"/>
</dbReference>
<feature type="compositionally biased region" description="Low complexity" evidence="1">
    <location>
        <begin position="1"/>
        <end position="19"/>
    </location>
</feature>
<dbReference type="CDD" id="cd02440">
    <property type="entry name" value="AdoMet_MTases"/>
    <property type="match status" value="1"/>
</dbReference>
<evidence type="ECO:0000259" key="2">
    <source>
        <dbReference type="Pfam" id="PF08241"/>
    </source>
</evidence>
<dbReference type="InterPro" id="IPR029063">
    <property type="entry name" value="SAM-dependent_MTases_sf"/>
</dbReference>
<gene>
    <name evidence="3" type="ORF">HDA36_005728</name>
</gene>
<dbReference type="AlphaFoldDB" id="A0A7W8VGX1"/>
<protein>
    <submittedName>
        <fullName evidence="3">Ubiquinone/menaquinone biosynthesis C-methylase UbiE</fullName>
    </submittedName>
</protein>
<dbReference type="Gene3D" id="3.40.50.150">
    <property type="entry name" value="Vaccinia Virus protein VP39"/>
    <property type="match status" value="1"/>
</dbReference>
<keyword evidence="3" id="KW-0489">Methyltransferase</keyword>
<reference evidence="3 4" key="1">
    <citation type="submission" date="2020-08" db="EMBL/GenBank/DDBJ databases">
        <title>Sequencing the genomes of 1000 actinobacteria strains.</title>
        <authorList>
            <person name="Klenk H.-P."/>
        </authorList>
    </citation>
    <scope>NUCLEOTIDE SEQUENCE [LARGE SCALE GENOMIC DNA]</scope>
    <source>
        <strain evidence="3 4">DSM 44551</strain>
    </source>
</reference>
<dbReference type="Pfam" id="PF08241">
    <property type="entry name" value="Methyltransf_11"/>
    <property type="match status" value="1"/>
</dbReference>
<feature type="region of interest" description="Disordered" evidence="1">
    <location>
        <begin position="1"/>
        <end position="23"/>
    </location>
</feature>
<sequence>MPSTTGTAPSGRAPGPAASEQARHRADDILFGERGSRVYALLTPRLLRGVYRRIAEDVADAAPTGGRLLDVGTGPGTMLDAIARYRPDLELRGADPSPGMVAEAGRRLGPLGAGARVLLGSSEELPFPDASFDTVLSTFSLHHWGDPAAAVPELHQVLRPGGRLVVYDVPQAPFRILARTAEDQGLFTGDTARSTLIRTPNPIAPAVVRFVRTATPLD</sequence>
<dbReference type="EMBL" id="JACHDB010000002">
    <property type="protein sequence ID" value="MBB5435580.1"/>
    <property type="molecule type" value="Genomic_DNA"/>
</dbReference>
<dbReference type="Proteomes" id="UP000572635">
    <property type="component" value="Unassembled WGS sequence"/>
</dbReference>
<dbReference type="InterPro" id="IPR013216">
    <property type="entry name" value="Methyltransf_11"/>
</dbReference>
<name>A0A7W8VGX1_9ACTN</name>
<dbReference type="PANTHER" id="PTHR43591:SF24">
    <property type="entry name" value="2-METHOXY-6-POLYPRENYL-1,4-BENZOQUINOL METHYLASE, MITOCHONDRIAL"/>
    <property type="match status" value="1"/>
</dbReference>
<evidence type="ECO:0000313" key="4">
    <source>
        <dbReference type="Proteomes" id="UP000572635"/>
    </source>
</evidence>
<dbReference type="GO" id="GO:0008757">
    <property type="term" value="F:S-adenosylmethionine-dependent methyltransferase activity"/>
    <property type="evidence" value="ECO:0007669"/>
    <property type="project" value="InterPro"/>
</dbReference>
<feature type="domain" description="Methyltransferase type 11" evidence="2">
    <location>
        <begin position="69"/>
        <end position="166"/>
    </location>
</feature>
<accession>A0A7W8VGX1</accession>
<dbReference type="RefSeq" id="WP_184398484.1">
    <property type="nucleotide sequence ID" value="NZ_BAAAJD010000151.1"/>
</dbReference>
<organism evidence="3 4">
    <name type="scientific">Nocardiopsis composta</name>
    <dbReference type="NCBI Taxonomy" id="157465"/>
    <lineage>
        <taxon>Bacteria</taxon>
        <taxon>Bacillati</taxon>
        <taxon>Actinomycetota</taxon>
        <taxon>Actinomycetes</taxon>
        <taxon>Streptosporangiales</taxon>
        <taxon>Nocardiopsidaceae</taxon>
        <taxon>Nocardiopsis</taxon>
    </lineage>
</organism>
<keyword evidence="4" id="KW-1185">Reference proteome</keyword>
<keyword evidence="3" id="KW-0830">Ubiquinone</keyword>